<organism evidence="1 2">
    <name type="scientific">Actinomadura adrarensis</name>
    <dbReference type="NCBI Taxonomy" id="1819600"/>
    <lineage>
        <taxon>Bacteria</taxon>
        <taxon>Bacillati</taxon>
        <taxon>Actinomycetota</taxon>
        <taxon>Actinomycetes</taxon>
        <taxon>Streptosporangiales</taxon>
        <taxon>Thermomonosporaceae</taxon>
        <taxon>Actinomadura</taxon>
    </lineage>
</organism>
<gene>
    <name evidence="1" type="ORF">ACFQ07_06660</name>
</gene>
<sequence length="176" mass="18784">MQAAQKLADWAKAGYLTEDANAIKWDDTPINFAKGEGVFMVGGTWWAAQLRDEMGDRVGFMTPPPAQAGGPPVTMGGESIPFSITSKSRNADVAAAYINFLTSPEAMDVSVETGNLPVLDPPSKQPQGTLMQEIFQAWKRLSETDGITPYLDYATPTLADAYGGPLQELVAGRTGA</sequence>
<dbReference type="SUPFAM" id="SSF53850">
    <property type="entry name" value="Periplasmic binding protein-like II"/>
    <property type="match status" value="1"/>
</dbReference>
<dbReference type="EMBL" id="JBHTIR010000875">
    <property type="protein sequence ID" value="MFD0851894.1"/>
    <property type="molecule type" value="Genomic_DNA"/>
</dbReference>
<protein>
    <submittedName>
        <fullName evidence="1">Extracellular solute-binding protein</fullName>
    </submittedName>
</protein>
<name>A0ABW3CBQ3_9ACTN</name>
<feature type="non-terminal residue" evidence="1">
    <location>
        <position position="176"/>
    </location>
</feature>
<reference evidence="2" key="1">
    <citation type="journal article" date="2019" name="Int. J. Syst. Evol. Microbiol.">
        <title>The Global Catalogue of Microorganisms (GCM) 10K type strain sequencing project: providing services to taxonomists for standard genome sequencing and annotation.</title>
        <authorList>
            <consortium name="The Broad Institute Genomics Platform"/>
            <consortium name="The Broad Institute Genome Sequencing Center for Infectious Disease"/>
            <person name="Wu L."/>
            <person name="Ma J."/>
        </authorList>
    </citation>
    <scope>NUCLEOTIDE SEQUENCE [LARGE SCALE GENOMIC DNA]</scope>
    <source>
        <strain evidence="2">JCM 31696</strain>
    </source>
</reference>
<keyword evidence="2" id="KW-1185">Reference proteome</keyword>
<evidence type="ECO:0000313" key="2">
    <source>
        <dbReference type="Proteomes" id="UP001597083"/>
    </source>
</evidence>
<dbReference type="Proteomes" id="UP001597083">
    <property type="component" value="Unassembled WGS sequence"/>
</dbReference>
<comment type="caution">
    <text evidence="1">The sequence shown here is derived from an EMBL/GenBank/DDBJ whole genome shotgun (WGS) entry which is preliminary data.</text>
</comment>
<dbReference type="Pfam" id="PF13416">
    <property type="entry name" value="SBP_bac_8"/>
    <property type="match status" value="1"/>
</dbReference>
<accession>A0ABW3CBQ3</accession>
<dbReference type="InterPro" id="IPR006059">
    <property type="entry name" value="SBP"/>
</dbReference>
<evidence type="ECO:0000313" key="1">
    <source>
        <dbReference type="EMBL" id="MFD0851894.1"/>
    </source>
</evidence>
<proteinExistence type="predicted"/>
<dbReference type="Gene3D" id="3.40.190.10">
    <property type="entry name" value="Periplasmic binding protein-like II"/>
    <property type="match status" value="2"/>
</dbReference>